<sequence>MNQSELLRNVRDDEDIRPEVRSLISSLPSYTDNFKPLDTDIIVTSYPKSGTTWLKALTVALLQRSEDGFQNHPLTSDSPHGLVPFLEMKLYVKSSTPDLTKLSSSPRLFSTHMPFHTLREPLKDSPCKIVYVCRNVKDVIVSLWHFSLEEPDHVLFIRYEDLKEEPYAQVIRLAEFLGCPFTQEEIHSGSVEKILDLCSLDNLRNFGHQQEWDSMEQVASQYLLPQRRN</sequence>
<evidence type="ECO:0000259" key="4">
    <source>
        <dbReference type="Pfam" id="PF00685"/>
    </source>
</evidence>
<dbReference type="InterPro" id="IPR027417">
    <property type="entry name" value="P-loop_NTPase"/>
</dbReference>
<dbReference type="Proteomes" id="UP000682877">
    <property type="component" value="Chromosome 7"/>
</dbReference>
<dbReference type="PANTHER" id="PTHR11783">
    <property type="entry name" value="SULFOTRANSFERASE SULT"/>
    <property type="match status" value="1"/>
</dbReference>
<accession>A0A8S2ASW0</accession>
<dbReference type="Pfam" id="PF00685">
    <property type="entry name" value="Sulfotransfer_1"/>
    <property type="match status" value="2"/>
</dbReference>
<dbReference type="GO" id="GO:0008146">
    <property type="term" value="F:sulfotransferase activity"/>
    <property type="evidence" value="ECO:0007669"/>
    <property type="project" value="InterPro"/>
</dbReference>
<gene>
    <name evidence="5" type="ORF">AARE701A_LOCUS19560</name>
</gene>
<dbReference type="Gene3D" id="3.40.50.300">
    <property type="entry name" value="P-loop containing nucleotide triphosphate hydrolases"/>
    <property type="match status" value="2"/>
</dbReference>
<organism evidence="5 6">
    <name type="scientific">Arabidopsis arenosa</name>
    <name type="common">Sand rock-cress</name>
    <name type="synonym">Cardaminopsis arenosa</name>
    <dbReference type="NCBI Taxonomy" id="38785"/>
    <lineage>
        <taxon>Eukaryota</taxon>
        <taxon>Viridiplantae</taxon>
        <taxon>Streptophyta</taxon>
        <taxon>Embryophyta</taxon>
        <taxon>Tracheophyta</taxon>
        <taxon>Spermatophyta</taxon>
        <taxon>Magnoliopsida</taxon>
        <taxon>eudicotyledons</taxon>
        <taxon>Gunneridae</taxon>
        <taxon>Pentapetalae</taxon>
        <taxon>rosids</taxon>
        <taxon>malvids</taxon>
        <taxon>Brassicales</taxon>
        <taxon>Brassicaceae</taxon>
        <taxon>Camelineae</taxon>
        <taxon>Arabidopsis</taxon>
    </lineage>
</organism>
<evidence type="ECO:0000313" key="5">
    <source>
        <dbReference type="EMBL" id="CAE6198393.1"/>
    </source>
</evidence>
<evidence type="ECO:0000256" key="1">
    <source>
        <dbReference type="ARBA" id="ARBA00005771"/>
    </source>
</evidence>
<dbReference type="EC" id="2.8.2.-" evidence="3"/>
<protein>
    <recommendedName>
        <fullName evidence="3">Sulfotransferase</fullName>
        <ecNumber evidence="3">2.8.2.-</ecNumber>
    </recommendedName>
</protein>
<name>A0A8S2ASW0_ARAAE</name>
<evidence type="ECO:0000313" key="6">
    <source>
        <dbReference type="Proteomes" id="UP000682877"/>
    </source>
</evidence>
<proteinExistence type="inferred from homology"/>
<reference evidence="5" key="1">
    <citation type="submission" date="2021-01" db="EMBL/GenBank/DDBJ databases">
        <authorList>
            <person name="Bezrukov I."/>
        </authorList>
    </citation>
    <scope>NUCLEOTIDE SEQUENCE</scope>
</reference>
<evidence type="ECO:0000256" key="3">
    <source>
        <dbReference type="RuleBase" id="RU361155"/>
    </source>
</evidence>
<feature type="domain" description="Sulfotransferase" evidence="4">
    <location>
        <begin position="38"/>
        <end position="147"/>
    </location>
</feature>
<dbReference type="AlphaFoldDB" id="A0A8S2ASW0"/>
<evidence type="ECO:0000256" key="2">
    <source>
        <dbReference type="ARBA" id="ARBA00022679"/>
    </source>
</evidence>
<keyword evidence="6" id="KW-1185">Reference proteome</keyword>
<dbReference type="EMBL" id="LR999457">
    <property type="protein sequence ID" value="CAE6198393.1"/>
    <property type="molecule type" value="Genomic_DNA"/>
</dbReference>
<dbReference type="SUPFAM" id="SSF52540">
    <property type="entry name" value="P-loop containing nucleoside triphosphate hydrolases"/>
    <property type="match status" value="1"/>
</dbReference>
<feature type="domain" description="Sulfotransferase" evidence="4">
    <location>
        <begin position="148"/>
        <end position="213"/>
    </location>
</feature>
<dbReference type="InterPro" id="IPR000863">
    <property type="entry name" value="Sulfotransferase_dom"/>
</dbReference>
<comment type="similarity">
    <text evidence="1 3">Belongs to the sulfotransferase 1 family.</text>
</comment>
<keyword evidence="2 3" id="KW-0808">Transferase</keyword>